<reference evidence="3" key="1">
    <citation type="submission" date="2020-11" db="EMBL/GenBank/DDBJ databases">
        <authorList>
            <person name="Tran Van P."/>
        </authorList>
    </citation>
    <scope>NUCLEOTIDE SEQUENCE</scope>
</reference>
<name>A0A7R9B141_TIMSH</name>
<keyword evidence="2" id="KW-0812">Transmembrane</keyword>
<accession>A0A7R9B141</accession>
<feature type="compositionally biased region" description="Acidic residues" evidence="1">
    <location>
        <begin position="15"/>
        <end position="25"/>
    </location>
</feature>
<keyword evidence="2" id="KW-0472">Membrane</keyword>
<organism evidence="3">
    <name type="scientific">Timema shepardi</name>
    <name type="common">Walking stick</name>
    <dbReference type="NCBI Taxonomy" id="629360"/>
    <lineage>
        <taxon>Eukaryota</taxon>
        <taxon>Metazoa</taxon>
        <taxon>Ecdysozoa</taxon>
        <taxon>Arthropoda</taxon>
        <taxon>Hexapoda</taxon>
        <taxon>Insecta</taxon>
        <taxon>Pterygota</taxon>
        <taxon>Neoptera</taxon>
        <taxon>Polyneoptera</taxon>
        <taxon>Phasmatodea</taxon>
        <taxon>Timematodea</taxon>
        <taxon>Timematoidea</taxon>
        <taxon>Timematidae</taxon>
        <taxon>Timema</taxon>
    </lineage>
</organism>
<protein>
    <submittedName>
        <fullName evidence="3">Uncharacterized protein</fullName>
    </submittedName>
</protein>
<dbReference type="EMBL" id="OC004360">
    <property type="protein sequence ID" value="CAD7264386.1"/>
    <property type="molecule type" value="Genomic_DNA"/>
</dbReference>
<proteinExistence type="predicted"/>
<evidence type="ECO:0000256" key="2">
    <source>
        <dbReference type="SAM" id="Phobius"/>
    </source>
</evidence>
<gene>
    <name evidence="3" type="ORF">TSIB3V08_LOCUS8437</name>
</gene>
<feature type="region of interest" description="Disordered" evidence="1">
    <location>
        <begin position="1"/>
        <end position="59"/>
    </location>
</feature>
<evidence type="ECO:0000256" key="1">
    <source>
        <dbReference type="SAM" id="MobiDB-lite"/>
    </source>
</evidence>
<dbReference type="AlphaFoldDB" id="A0A7R9B141"/>
<keyword evidence="2" id="KW-1133">Transmembrane helix</keyword>
<sequence>MAENQEYDMGNGEFAQDDQQYDQQDDQMNGEAGNENGGGDAPTDSGSAEAPGENTLIGQDAKMADSTQLTHGIYSWVIYLVVSICSLVKFKGR</sequence>
<evidence type="ECO:0000313" key="3">
    <source>
        <dbReference type="EMBL" id="CAD7264386.1"/>
    </source>
</evidence>
<feature type="transmembrane region" description="Helical" evidence="2">
    <location>
        <begin position="73"/>
        <end position="90"/>
    </location>
</feature>